<reference evidence="2 3" key="1">
    <citation type="journal article" date="2012" name="Science">
        <title>The Paleozoic origin of enzymatic lignin decomposition reconstructed from 31 fungal genomes.</title>
        <authorList>
            <person name="Floudas D."/>
            <person name="Binder M."/>
            <person name="Riley R."/>
            <person name="Barry K."/>
            <person name="Blanchette R.A."/>
            <person name="Henrissat B."/>
            <person name="Martinez A.T."/>
            <person name="Otillar R."/>
            <person name="Spatafora J.W."/>
            <person name="Yadav J.S."/>
            <person name="Aerts A."/>
            <person name="Benoit I."/>
            <person name="Boyd A."/>
            <person name="Carlson A."/>
            <person name="Copeland A."/>
            <person name="Coutinho P.M."/>
            <person name="de Vries R.P."/>
            <person name="Ferreira P."/>
            <person name="Findley K."/>
            <person name="Foster B."/>
            <person name="Gaskell J."/>
            <person name="Glotzer D."/>
            <person name="Gorecki P."/>
            <person name="Heitman J."/>
            <person name="Hesse C."/>
            <person name="Hori C."/>
            <person name="Igarashi K."/>
            <person name="Jurgens J.A."/>
            <person name="Kallen N."/>
            <person name="Kersten P."/>
            <person name="Kohler A."/>
            <person name="Kuees U."/>
            <person name="Kumar T.K.A."/>
            <person name="Kuo A."/>
            <person name="LaButti K."/>
            <person name="Larrondo L.F."/>
            <person name="Lindquist E."/>
            <person name="Ling A."/>
            <person name="Lombard V."/>
            <person name="Lucas S."/>
            <person name="Lundell T."/>
            <person name="Martin R."/>
            <person name="McLaughlin D.J."/>
            <person name="Morgenstern I."/>
            <person name="Morin E."/>
            <person name="Murat C."/>
            <person name="Nagy L.G."/>
            <person name="Nolan M."/>
            <person name="Ohm R.A."/>
            <person name="Patyshakuliyeva A."/>
            <person name="Rokas A."/>
            <person name="Ruiz-Duenas F.J."/>
            <person name="Sabat G."/>
            <person name="Salamov A."/>
            <person name="Samejima M."/>
            <person name="Schmutz J."/>
            <person name="Slot J.C."/>
            <person name="St John F."/>
            <person name="Stenlid J."/>
            <person name="Sun H."/>
            <person name="Sun S."/>
            <person name="Syed K."/>
            <person name="Tsang A."/>
            <person name="Wiebenga A."/>
            <person name="Young D."/>
            <person name="Pisabarro A."/>
            <person name="Eastwood D.C."/>
            <person name="Martin F."/>
            <person name="Cullen D."/>
            <person name="Grigoriev I.V."/>
            <person name="Hibbett D.S."/>
        </authorList>
    </citation>
    <scope>NUCLEOTIDE SEQUENCE</scope>
    <source>
        <strain evidence="3">FP-58527</strain>
    </source>
</reference>
<dbReference type="CDD" id="cd20557">
    <property type="entry name" value="CYCLIN_ScPCL1-like"/>
    <property type="match status" value="1"/>
</dbReference>
<dbReference type="HOGENOM" id="CLU_619689_0_0_1"/>
<evidence type="ECO:0000313" key="2">
    <source>
        <dbReference type="EMBL" id="EPT03140.1"/>
    </source>
</evidence>
<organism evidence="2 3">
    <name type="scientific">Fomitopsis schrenkii</name>
    <name type="common">Brown rot fungus</name>
    <dbReference type="NCBI Taxonomy" id="2126942"/>
    <lineage>
        <taxon>Eukaryota</taxon>
        <taxon>Fungi</taxon>
        <taxon>Dikarya</taxon>
        <taxon>Basidiomycota</taxon>
        <taxon>Agaricomycotina</taxon>
        <taxon>Agaricomycetes</taxon>
        <taxon>Polyporales</taxon>
        <taxon>Fomitopsis</taxon>
    </lineage>
</organism>
<dbReference type="InterPro" id="IPR013922">
    <property type="entry name" value="Cyclin_PHO80-like"/>
</dbReference>
<feature type="compositionally biased region" description="Pro residues" evidence="1">
    <location>
        <begin position="258"/>
        <end position="271"/>
    </location>
</feature>
<feature type="region of interest" description="Disordered" evidence="1">
    <location>
        <begin position="346"/>
        <end position="429"/>
    </location>
</feature>
<keyword evidence="3" id="KW-1185">Reference proteome</keyword>
<proteinExistence type="predicted"/>
<dbReference type="PRINTS" id="PR01217">
    <property type="entry name" value="PRICHEXTENSN"/>
</dbReference>
<dbReference type="STRING" id="743788.S8FY65"/>
<dbReference type="EMBL" id="KE504131">
    <property type="protein sequence ID" value="EPT03140.1"/>
    <property type="molecule type" value="Genomic_DNA"/>
</dbReference>
<dbReference type="PANTHER" id="PTHR15615:SF27">
    <property type="entry name" value="PHO85 CYCLIN CLG1"/>
    <property type="match status" value="1"/>
</dbReference>
<dbReference type="Proteomes" id="UP000015241">
    <property type="component" value="Unassembled WGS sequence"/>
</dbReference>
<evidence type="ECO:0008006" key="4">
    <source>
        <dbReference type="Google" id="ProtNLM"/>
    </source>
</evidence>
<dbReference type="Gene3D" id="1.10.472.10">
    <property type="entry name" value="Cyclin-like"/>
    <property type="match status" value="1"/>
</dbReference>
<dbReference type="OrthoDB" id="2801440at2759"/>
<protein>
    <recommendedName>
        <fullName evidence="4">Cyclin N-terminal domain-containing protein</fullName>
    </recommendedName>
</protein>
<evidence type="ECO:0000313" key="3">
    <source>
        <dbReference type="Proteomes" id="UP000015241"/>
    </source>
</evidence>
<dbReference type="PANTHER" id="PTHR15615">
    <property type="match status" value="1"/>
</dbReference>
<dbReference type="GO" id="GO:0016538">
    <property type="term" value="F:cyclin-dependent protein serine/threonine kinase regulator activity"/>
    <property type="evidence" value="ECO:0007669"/>
    <property type="project" value="TreeGrafter"/>
</dbReference>
<feature type="region of interest" description="Disordered" evidence="1">
    <location>
        <begin position="206"/>
        <end position="315"/>
    </location>
</feature>
<accession>S8FY65</accession>
<feature type="compositionally biased region" description="Basic and acidic residues" evidence="1">
    <location>
        <begin position="392"/>
        <end position="402"/>
    </location>
</feature>
<evidence type="ECO:0000256" key="1">
    <source>
        <dbReference type="SAM" id="MobiDB-lite"/>
    </source>
</evidence>
<sequence length="442" mass="51402">MEYLSRTYPSTGGERISPSSLLPEHLHHRHIRELQNIPVNWDIADYCIQFIIGILAPYRRDTEAHRLKSVFFGHVAANVLSRPEVGMSTILVALCFIQRISWGFQNHLDTELEKPWDGEDLLLGALITANKSLNDSVWSFKGWSEWTKVLSTKTLQKAERNFLKFIDYNIRVSEAELLAHYDGIMEYCVRKQGGWYGLMNVGNHNPRPQRVESPKAYPVPIGSGRPRATTPQHHPAPPARRQEESYPQAYPQSSHPPANAPAPLPPVPPAFWQPDAGPSQPSYRRPDRERSRSPPRRSRAPPSPPRVDPSWKRPAYNCSAPYPSETWDRYKRSNYRVRYPREHVLDRDDEPRSRRTHRYPSRAPYDGDRYHRRSRGRDSPDARLPPLHGLHTLHDLPDDRPYRPHALLLDTSAGNRRYEDPRSRPTPFPPRPYYWHDGWYQR</sequence>
<gene>
    <name evidence="2" type="ORF">FOMPIDRAFT_91777</name>
</gene>
<dbReference type="GO" id="GO:0019901">
    <property type="term" value="F:protein kinase binding"/>
    <property type="evidence" value="ECO:0007669"/>
    <property type="project" value="InterPro"/>
</dbReference>
<dbReference type="GO" id="GO:0005634">
    <property type="term" value="C:nucleus"/>
    <property type="evidence" value="ECO:0007669"/>
    <property type="project" value="TreeGrafter"/>
</dbReference>
<name>S8FY65_FOMSC</name>
<dbReference type="GO" id="GO:0000307">
    <property type="term" value="C:cyclin-dependent protein kinase holoenzyme complex"/>
    <property type="evidence" value="ECO:0007669"/>
    <property type="project" value="TreeGrafter"/>
</dbReference>
<dbReference type="AlphaFoldDB" id="S8FY65"/>
<dbReference type="InParanoid" id="S8FY65"/>